<dbReference type="SUPFAM" id="SSF143100">
    <property type="entry name" value="TTHA1013/TTHA0281-like"/>
    <property type="match status" value="1"/>
</dbReference>
<proteinExistence type="predicted"/>
<keyword evidence="3" id="KW-1185">Reference proteome</keyword>
<dbReference type="Proteomes" id="UP000680656">
    <property type="component" value="Chromosome"/>
</dbReference>
<dbReference type="AlphaFoldDB" id="A0A8E7B0Q5"/>
<organism evidence="2 3">
    <name type="scientific">Methanospirillum purgamenti</name>
    <dbReference type="NCBI Taxonomy" id="2834276"/>
    <lineage>
        <taxon>Archaea</taxon>
        <taxon>Methanobacteriati</taxon>
        <taxon>Methanobacteriota</taxon>
        <taxon>Stenosarchaea group</taxon>
        <taxon>Methanomicrobia</taxon>
        <taxon>Methanomicrobiales</taxon>
        <taxon>Methanospirillaceae</taxon>
        <taxon>Methanospirillum</taxon>
    </lineage>
</organism>
<reference evidence="2 3" key="1">
    <citation type="submission" date="2021-05" db="EMBL/GenBank/DDBJ databases">
        <title>A novel Methanospirillum isolate from a pyrite-forming mixed culture.</title>
        <authorList>
            <person name="Bunk B."/>
            <person name="Sproer C."/>
            <person name="Spring S."/>
            <person name="Pester M."/>
        </authorList>
    </citation>
    <scope>NUCLEOTIDE SEQUENCE [LARGE SCALE GENOMIC DNA]</scope>
    <source>
        <strain evidence="2 3">J.3.6.1-F.2.7.3</strain>
    </source>
</reference>
<dbReference type="EMBL" id="CP075546">
    <property type="protein sequence ID" value="QVV89824.1"/>
    <property type="molecule type" value="Genomic_DNA"/>
</dbReference>
<dbReference type="KEGG" id="mrtj:KHC33_04815"/>
<dbReference type="InterPro" id="IPR035069">
    <property type="entry name" value="TTHA1013/TTHA0281-like"/>
</dbReference>
<dbReference type="PANTHER" id="PTHR34504:SF2">
    <property type="entry name" value="UPF0150 PROTEIN SSL0259"/>
    <property type="match status" value="1"/>
</dbReference>
<gene>
    <name evidence="2" type="ORF">KHC33_04815</name>
</gene>
<feature type="domain" description="HicB-like antitoxin of toxin-antitoxin system" evidence="1">
    <location>
        <begin position="5"/>
        <end position="59"/>
    </location>
</feature>
<dbReference type="Pfam" id="PF15919">
    <property type="entry name" value="HicB_lk_antitox"/>
    <property type="match status" value="1"/>
</dbReference>
<evidence type="ECO:0000259" key="1">
    <source>
        <dbReference type="Pfam" id="PF15919"/>
    </source>
</evidence>
<dbReference type="RefSeq" id="WP_214420612.1">
    <property type="nucleotide sequence ID" value="NZ_CP075546.1"/>
</dbReference>
<sequence length="74" mass="8139">MFQKFKVVIEPGEDGWFVVTVPGLPGCITQGKTIDEATENSKEAIEAYLESVHNHAIPVRASQVCVREVLVDVL</sequence>
<dbReference type="InterPro" id="IPR031807">
    <property type="entry name" value="HicB-like"/>
</dbReference>
<name>A0A8E7B0Q5_9EURY</name>
<protein>
    <submittedName>
        <fullName evidence="2">Type II toxin-antitoxin system HicB family antitoxin</fullName>
    </submittedName>
</protein>
<accession>A0A8E7B0Q5</accession>
<dbReference type="PANTHER" id="PTHR34504">
    <property type="entry name" value="ANTITOXIN HICB"/>
    <property type="match status" value="1"/>
</dbReference>
<dbReference type="GeneID" id="65566236"/>
<dbReference type="InterPro" id="IPR051404">
    <property type="entry name" value="TA_system_antitoxin"/>
</dbReference>
<evidence type="ECO:0000313" key="2">
    <source>
        <dbReference type="EMBL" id="QVV89824.1"/>
    </source>
</evidence>
<dbReference type="Gene3D" id="3.30.160.250">
    <property type="match status" value="1"/>
</dbReference>
<evidence type="ECO:0000313" key="3">
    <source>
        <dbReference type="Proteomes" id="UP000680656"/>
    </source>
</evidence>